<evidence type="ECO:0000256" key="3">
    <source>
        <dbReference type="ARBA" id="ARBA00022692"/>
    </source>
</evidence>
<dbReference type="Pfam" id="PF02687">
    <property type="entry name" value="FtsX"/>
    <property type="match status" value="1"/>
</dbReference>
<keyword evidence="3 6" id="KW-0812">Transmembrane</keyword>
<evidence type="ECO:0000256" key="1">
    <source>
        <dbReference type="ARBA" id="ARBA00004651"/>
    </source>
</evidence>
<evidence type="ECO:0000256" key="5">
    <source>
        <dbReference type="ARBA" id="ARBA00023136"/>
    </source>
</evidence>
<feature type="transmembrane region" description="Helical" evidence="6">
    <location>
        <begin position="20"/>
        <end position="44"/>
    </location>
</feature>
<evidence type="ECO:0000256" key="2">
    <source>
        <dbReference type="ARBA" id="ARBA00022475"/>
    </source>
</evidence>
<dbReference type="InterPro" id="IPR003838">
    <property type="entry name" value="ABC3_permease_C"/>
</dbReference>
<sequence>MSDHASQFFGATGSQVRRIALMTCASSLALSFLITALLVTLILTREREQVTTLRALGAPVRSIRRHYLTRFGIIAVIGLVTGILLALSVGDLAVSTIMASRGAPGIELLPQARVVALMIPAAVIVTTAVAIGLALRRLPTASPRTSE</sequence>
<dbReference type="AlphaFoldDB" id="A0AAU8N583"/>
<evidence type="ECO:0000259" key="7">
    <source>
        <dbReference type="Pfam" id="PF02687"/>
    </source>
</evidence>
<feature type="domain" description="ABC3 transporter permease C-terminal" evidence="7">
    <location>
        <begin position="26"/>
        <end position="137"/>
    </location>
</feature>
<evidence type="ECO:0000256" key="4">
    <source>
        <dbReference type="ARBA" id="ARBA00022989"/>
    </source>
</evidence>
<keyword evidence="2" id="KW-1003">Cell membrane</keyword>
<organism evidence="8">
    <name type="scientific">Actinomyces timonensis</name>
    <dbReference type="NCBI Taxonomy" id="1288391"/>
    <lineage>
        <taxon>Bacteria</taxon>
        <taxon>Bacillati</taxon>
        <taxon>Actinomycetota</taxon>
        <taxon>Actinomycetes</taxon>
        <taxon>Actinomycetales</taxon>
        <taxon>Actinomycetaceae</taxon>
        <taxon>Actinomyces</taxon>
    </lineage>
</organism>
<comment type="subcellular location">
    <subcellularLocation>
        <location evidence="1">Cell membrane</location>
        <topology evidence="1">Multi-pass membrane protein</topology>
    </subcellularLocation>
</comment>
<keyword evidence="5 6" id="KW-0472">Membrane</keyword>
<name>A0AAU8N583_9ACTO</name>
<gene>
    <name evidence="8" type="ORF">ABXS69_04825</name>
</gene>
<protein>
    <submittedName>
        <fullName evidence="8">FtsX-like permease family protein</fullName>
    </submittedName>
</protein>
<keyword evidence="4 6" id="KW-1133">Transmembrane helix</keyword>
<evidence type="ECO:0000313" key="8">
    <source>
        <dbReference type="EMBL" id="XCP83197.1"/>
    </source>
</evidence>
<dbReference type="EMBL" id="CP159989">
    <property type="protein sequence ID" value="XCP83197.1"/>
    <property type="molecule type" value="Genomic_DNA"/>
</dbReference>
<feature type="transmembrane region" description="Helical" evidence="6">
    <location>
        <begin position="71"/>
        <end position="94"/>
    </location>
</feature>
<feature type="transmembrane region" description="Helical" evidence="6">
    <location>
        <begin position="114"/>
        <end position="135"/>
    </location>
</feature>
<dbReference type="GO" id="GO:0005886">
    <property type="term" value="C:plasma membrane"/>
    <property type="evidence" value="ECO:0007669"/>
    <property type="project" value="UniProtKB-SubCell"/>
</dbReference>
<evidence type="ECO:0000256" key="6">
    <source>
        <dbReference type="SAM" id="Phobius"/>
    </source>
</evidence>
<proteinExistence type="predicted"/>
<accession>A0AAU8N583</accession>
<reference evidence="8" key="1">
    <citation type="submission" date="2024-05" db="EMBL/GenBank/DDBJ databases">
        <title>Draft genome assemblies of 36 bacteria isolated from hibernating arctic ground squirrels.</title>
        <authorList>
            <person name="McKee H."/>
            <person name="Mullen L."/>
            <person name="Drown D.M."/>
            <person name="Duddleston K.N."/>
        </authorList>
    </citation>
    <scope>NUCLEOTIDE SEQUENCE</scope>
    <source>
        <strain evidence="8">AR004</strain>
    </source>
</reference>
<dbReference type="RefSeq" id="WP_366181406.1">
    <property type="nucleotide sequence ID" value="NZ_CP159989.1"/>
</dbReference>